<evidence type="ECO:0000313" key="2">
    <source>
        <dbReference type="Proteomes" id="UP000664369"/>
    </source>
</evidence>
<protein>
    <submittedName>
        <fullName evidence="1">Uncharacterized protein</fullName>
    </submittedName>
</protein>
<keyword evidence="2" id="KW-1185">Reference proteome</keyword>
<dbReference type="EMBL" id="JAGETZ010000005">
    <property type="protein sequence ID" value="MBO2010015.1"/>
    <property type="molecule type" value="Genomic_DNA"/>
</dbReference>
<evidence type="ECO:0000313" key="1">
    <source>
        <dbReference type="EMBL" id="MBO2010015.1"/>
    </source>
</evidence>
<proteinExistence type="predicted"/>
<comment type="caution">
    <text evidence="1">The sequence shown here is derived from an EMBL/GenBank/DDBJ whole genome shotgun (WGS) entry which is preliminary data.</text>
</comment>
<accession>A0ABS3QH19</accession>
<sequence>MNPTPDPNAAALFGGLAERIARRDQPALAVPNPYAPEQVMHRLLTALAPLVPGRNQRGRTVQAQMLYRFFAHEALTARNLADAANVERVAGGRATAGLVHAGLLQWAYEGPRRMYRLTRWGEDWLLAIGRGEMLPARPVG</sequence>
<gene>
    <name evidence="1" type="ORF">J4E00_13210</name>
</gene>
<name>A0ABS3QH19_9BACT</name>
<reference evidence="1 2" key="1">
    <citation type="submission" date="2021-03" db="EMBL/GenBank/DDBJ databases">
        <authorList>
            <person name="Kim M.K."/>
        </authorList>
    </citation>
    <scope>NUCLEOTIDE SEQUENCE [LARGE SCALE GENOMIC DNA]</scope>
    <source>
        <strain evidence="1 2">BT442</strain>
    </source>
</reference>
<organism evidence="1 2">
    <name type="scientific">Hymenobacter negativus</name>
    <dbReference type="NCBI Taxonomy" id="2795026"/>
    <lineage>
        <taxon>Bacteria</taxon>
        <taxon>Pseudomonadati</taxon>
        <taxon>Bacteroidota</taxon>
        <taxon>Cytophagia</taxon>
        <taxon>Cytophagales</taxon>
        <taxon>Hymenobacteraceae</taxon>
        <taxon>Hymenobacter</taxon>
    </lineage>
</organism>
<dbReference type="Proteomes" id="UP000664369">
    <property type="component" value="Unassembled WGS sequence"/>
</dbReference>
<dbReference type="RefSeq" id="WP_208175650.1">
    <property type="nucleotide sequence ID" value="NZ_JAGETZ010000005.1"/>
</dbReference>